<feature type="compositionally biased region" description="Polar residues" evidence="2">
    <location>
        <begin position="374"/>
        <end position="386"/>
    </location>
</feature>
<dbReference type="SUPFAM" id="SSF52540">
    <property type="entry name" value="P-loop containing nucleoside triphosphate hydrolases"/>
    <property type="match status" value="1"/>
</dbReference>
<dbReference type="OrthoDB" id="9804785at2"/>
<comment type="similarity">
    <text evidence="1">Belongs to the GSP E family.</text>
</comment>
<dbReference type="Gene3D" id="3.30.450.90">
    <property type="match status" value="1"/>
</dbReference>
<feature type="domain" description="Bacterial type II secretion system protein E" evidence="3">
    <location>
        <begin position="205"/>
        <end position="219"/>
    </location>
</feature>
<evidence type="ECO:0000313" key="4">
    <source>
        <dbReference type="EMBL" id="RZU45043.1"/>
    </source>
</evidence>
<evidence type="ECO:0000256" key="2">
    <source>
        <dbReference type="SAM" id="MobiDB-lite"/>
    </source>
</evidence>
<dbReference type="NCBIfam" id="TIGR01420">
    <property type="entry name" value="pilT_fam"/>
    <property type="match status" value="1"/>
</dbReference>
<dbReference type="Gene3D" id="3.40.50.300">
    <property type="entry name" value="P-loop containing nucleotide triphosphate hydrolases"/>
    <property type="match status" value="1"/>
</dbReference>
<name>A0A4Q7Z5R0_9GAMM</name>
<accession>A0A4Q7Z5R0</accession>
<dbReference type="InterPro" id="IPR050921">
    <property type="entry name" value="T4SS_GSP_E_ATPase"/>
</dbReference>
<comment type="caution">
    <text evidence="4">The sequence shown here is derived from an EMBL/GenBank/DDBJ whole genome shotgun (WGS) entry which is preliminary data.</text>
</comment>
<dbReference type="PANTHER" id="PTHR30486:SF12">
    <property type="entry name" value="TYPE IV PILUS ATPASE PILU"/>
    <property type="match status" value="1"/>
</dbReference>
<evidence type="ECO:0000256" key="1">
    <source>
        <dbReference type="ARBA" id="ARBA00006611"/>
    </source>
</evidence>
<evidence type="ECO:0000259" key="3">
    <source>
        <dbReference type="PROSITE" id="PS00662"/>
    </source>
</evidence>
<proteinExistence type="inferred from homology"/>
<dbReference type="InterPro" id="IPR001482">
    <property type="entry name" value="T2SS/T4SS_dom"/>
</dbReference>
<feature type="region of interest" description="Disordered" evidence="2">
    <location>
        <begin position="372"/>
        <end position="395"/>
    </location>
</feature>
<reference evidence="4 5" key="1">
    <citation type="submission" date="2019-02" db="EMBL/GenBank/DDBJ databases">
        <title>Genomic Encyclopedia of Type Strains, Phase IV (KMG-IV): sequencing the most valuable type-strain genomes for metagenomic binning, comparative biology and taxonomic classification.</title>
        <authorList>
            <person name="Goeker M."/>
        </authorList>
    </citation>
    <scope>NUCLEOTIDE SEQUENCE [LARGE SCALE GENOMIC DNA]</scope>
    <source>
        <strain evidence="4 5">DSM 105135</strain>
    </source>
</reference>
<dbReference type="Proteomes" id="UP000292423">
    <property type="component" value="Unassembled WGS sequence"/>
</dbReference>
<dbReference type="AlphaFoldDB" id="A0A4Q7Z5R0"/>
<dbReference type="PANTHER" id="PTHR30486">
    <property type="entry name" value="TWITCHING MOTILITY PROTEIN PILT"/>
    <property type="match status" value="1"/>
</dbReference>
<dbReference type="Pfam" id="PF00437">
    <property type="entry name" value="T2SSE"/>
    <property type="match status" value="1"/>
</dbReference>
<dbReference type="GO" id="GO:0005524">
    <property type="term" value="F:ATP binding"/>
    <property type="evidence" value="ECO:0007669"/>
    <property type="project" value="InterPro"/>
</dbReference>
<dbReference type="PROSITE" id="PS00662">
    <property type="entry name" value="T2SP_E"/>
    <property type="match status" value="1"/>
</dbReference>
<dbReference type="InterPro" id="IPR027417">
    <property type="entry name" value="P-loop_NTPase"/>
</dbReference>
<gene>
    <name evidence="4" type="ORF">EV700_1850</name>
</gene>
<dbReference type="CDD" id="cd01131">
    <property type="entry name" value="PilT"/>
    <property type="match status" value="1"/>
</dbReference>
<organism evidence="4 5">
    <name type="scientific">Fluviicoccus keumensis</name>
    <dbReference type="NCBI Taxonomy" id="1435465"/>
    <lineage>
        <taxon>Bacteria</taxon>
        <taxon>Pseudomonadati</taxon>
        <taxon>Pseudomonadota</taxon>
        <taxon>Gammaproteobacteria</taxon>
        <taxon>Moraxellales</taxon>
        <taxon>Moraxellaceae</taxon>
        <taxon>Fluviicoccus</taxon>
    </lineage>
</organism>
<dbReference type="EMBL" id="SHKX01000012">
    <property type="protein sequence ID" value="RZU45043.1"/>
    <property type="molecule type" value="Genomic_DNA"/>
</dbReference>
<dbReference type="GO" id="GO:0016887">
    <property type="term" value="F:ATP hydrolysis activity"/>
    <property type="evidence" value="ECO:0007669"/>
    <property type="project" value="InterPro"/>
</dbReference>
<dbReference type="InterPro" id="IPR006321">
    <property type="entry name" value="PilT/PilU"/>
</dbReference>
<sequence length="425" mass="48038">MSTPMLTEEQAHAFMMRLLTRMSQAGGSDLFISNDFPPSMKANGEMQPMSSQKLTPELTSSLANAIMNPKQREEFAREMECNFAINVPDVSRFRVNVFVQQQSVGMVIRTISSEIPTFEKLFLPEVLKELIMHKRGLVLVVGGTGSGKSTSLAAMIDHRNATSKGHIITVEDPVEYVHKPKQSLITHREVGVDTHSWHHALKNTLRQAPDVILIGEIRDAETMEHAIAFAETGHLCLGTLHANNTNQTFDRIINFFPDERRNQLLMDLSANLRGIVSQRLVRTEDGKGRRAAIEILLNTQMVSELIFKGEFHEIKPIMEKSRELGMRTFDWALFDLYNAGVISYEEAIRNADSANQLRLNIKLKSQRGEPKTAVASSSLTFDNSTAEEMDAKRKEELEQQKINKWMMEKKLAAMKLEQDKQNNQG</sequence>
<protein>
    <submittedName>
        <fullName evidence="4">Twitching motility protein PilU</fullName>
    </submittedName>
</protein>
<keyword evidence="5" id="KW-1185">Reference proteome</keyword>
<evidence type="ECO:0000313" key="5">
    <source>
        <dbReference type="Proteomes" id="UP000292423"/>
    </source>
</evidence>